<organism evidence="1 2">
    <name type="scientific">Streptomyces nanshensis</name>
    <dbReference type="NCBI Taxonomy" id="518642"/>
    <lineage>
        <taxon>Bacteria</taxon>
        <taxon>Bacillati</taxon>
        <taxon>Actinomycetota</taxon>
        <taxon>Actinomycetes</taxon>
        <taxon>Kitasatosporales</taxon>
        <taxon>Streptomycetaceae</taxon>
        <taxon>Streptomyces</taxon>
    </lineage>
</organism>
<dbReference type="AlphaFoldDB" id="A0A1E7LR27"/>
<keyword evidence="2" id="KW-1185">Reference proteome</keyword>
<proteinExistence type="predicted"/>
<evidence type="ECO:0000313" key="2">
    <source>
        <dbReference type="Proteomes" id="UP000175971"/>
    </source>
</evidence>
<evidence type="ECO:0000313" key="1">
    <source>
        <dbReference type="EMBL" id="OEV18608.1"/>
    </source>
</evidence>
<sequence>MRPGLRVVPCTTCPAEVPAATASTPRSRSAAVSPMTTARCSIGVRAVARVSAESTVCRAARAGCSLAA</sequence>
<dbReference type="EMBL" id="LJGZ01000091">
    <property type="protein sequence ID" value="OEV18608.1"/>
    <property type="molecule type" value="Genomic_DNA"/>
</dbReference>
<name>A0A1E7LR27_9ACTN</name>
<gene>
    <name evidence="1" type="ORF">AN221_21290</name>
</gene>
<accession>A0A1E7LR27</accession>
<protein>
    <submittedName>
        <fullName evidence="1">Uncharacterized protein</fullName>
    </submittedName>
</protein>
<comment type="caution">
    <text evidence="1">The sequence shown here is derived from an EMBL/GenBank/DDBJ whole genome shotgun (WGS) entry which is preliminary data.</text>
</comment>
<reference evidence="1 2" key="1">
    <citation type="journal article" date="2016" name="Front. Microbiol.">
        <title>Comparative Genomics Analysis of Streptomyces Species Reveals Their Adaptation to the Marine Environment and Their Diversity at the Genomic Level.</title>
        <authorList>
            <person name="Tian X."/>
            <person name="Zhang Z."/>
            <person name="Yang T."/>
            <person name="Chen M."/>
            <person name="Li J."/>
            <person name="Chen F."/>
            <person name="Yang J."/>
            <person name="Li W."/>
            <person name="Zhang B."/>
            <person name="Zhang Z."/>
            <person name="Wu J."/>
            <person name="Zhang C."/>
            <person name="Long L."/>
            <person name="Xiao J."/>
        </authorList>
    </citation>
    <scope>NUCLEOTIDE SEQUENCE [LARGE SCALE GENOMIC DNA]</scope>
    <source>
        <strain evidence="1 2">SCSIO M10372</strain>
    </source>
</reference>
<dbReference type="Proteomes" id="UP000175971">
    <property type="component" value="Unassembled WGS sequence"/>
</dbReference>